<dbReference type="EC" id="2.7.13.3" evidence="2"/>
<keyword evidence="6" id="KW-0418">Kinase</keyword>
<evidence type="ECO:0000256" key="3">
    <source>
        <dbReference type="ARBA" id="ARBA00022553"/>
    </source>
</evidence>
<feature type="transmembrane region" description="Helical" evidence="9">
    <location>
        <begin position="116"/>
        <end position="142"/>
    </location>
</feature>
<dbReference type="InterPro" id="IPR025828">
    <property type="entry name" value="Put_sensor_dom"/>
</dbReference>
<keyword evidence="9" id="KW-1133">Transmembrane helix</keyword>
<evidence type="ECO:0000256" key="1">
    <source>
        <dbReference type="ARBA" id="ARBA00000085"/>
    </source>
</evidence>
<evidence type="ECO:0000259" key="10">
    <source>
        <dbReference type="SMART" id="SM00387"/>
    </source>
</evidence>
<evidence type="ECO:0000256" key="4">
    <source>
        <dbReference type="ARBA" id="ARBA00022679"/>
    </source>
</evidence>
<keyword evidence="4" id="KW-0808">Transferase</keyword>
<comment type="catalytic activity">
    <reaction evidence="1">
        <text>ATP + protein L-histidine = ADP + protein N-phospho-L-histidine.</text>
        <dbReference type="EC" id="2.7.13.3"/>
    </reaction>
</comment>
<dbReference type="RefSeq" id="WP_201943324.1">
    <property type="nucleotide sequence ID" value="NZ_JAERRJ010000001.1"/>
</dbReference>
<evidence type="ECO:0000313" key="12">
    <source>
        <dbReference type="Proteomes" id="UP000602198"/>
    </source>
</evidence>
<evidence type="ECO:0000256" key="5">
    <source>
        <dbReference type="ARBA" id="ARBA00022741"/>
    </source>
</evidence>
<evidence type="ECO:0000256" key="2">
    <source>
        <dbReference type="ARBA" id="ARBA00012438"/>
    </source>
</evidence>
<dbReference type="Pfam" id="PF13796">
    <property type="entry name" value="Sensor"/>
    <property type="match status" value="1"/>
</dbReference>
<dbReference type="InterPro" id="IPR036890">
    <property type="entry name" value="HATPase_C_sf"/>
</dbReference>
<dbReference type="PANTHER" id="PTHR24421:SF10">
    <property type="entry name" value="NITRATE_NITRITE SENSOR PROTEIN NARQ"/>
    <property type="match status" value="1"/>
</dbReference>
<dbReference type="Pfam" id="PF02518">
    <property type="entry name" value="HATPase_c"/>
    <property type="match status" value="1"/>
</dbReference>
<dbReference type="Gene3D" id="1.20.5.1930">
    <property type="match status" value="1"/>
</dbReference>
<feature type="domain" description="Histidine kinase/HSP90-like ATPase" evidence="10">
    <location>
        <begin position="363"/>
        <end position="453"/>
    </location>
</feature>
<dbReference type="InterPro" id="IPR011712">
    <property type="entry name" value="Sig_transdc_His_kin_sub3_dim/P"/>
</dbReference>
<dbReference type="EMBL" id="JAERRJ010000001">
    <property type="protein sequence ID" value="MBL1073407.1"/>
    <property type="molecule type" value="Genomic_DNA"/>
</dbReference>
<organism evidence="11 12">
    <name type="scientific">Nocardia acididurans</name>
    <dbReference type="NCBI Taxonomy" id="2802282"/>
    <lineage>
        <taxon>Bacteria</taxon>
        <taxon>Bacillati</taxon>
        <taxon>Actinomycetota</taxon>
        <taxon>Actinomycetes</taxon>
        <taxon>Mycobacteriales</taxon>
        <taxon>Nocardiaceae</taxon>
        <taxon>Nocardia</taxon>
    </lineage>
</organism>
<comment type="caution">
    <text evidence="11">The sequence shown here is derived from an EMBL/GenBank/DDBJ whole genome shotgun (WGS) entry which is preliminary data.</text>
</comment>
<dbReference type="PANTHER" id="PTHR24421">
    <property type="entry name" value="NITRATE/NITRITE SENSOR PROTEIN NARX-RELATED"/>
    <property type="match status" value="1"/>
</dbReference>
<proteinExistence type="predicted"/>
<keyword evidence="9" id="KW-0472">Membrane</keyword>
<name>A0ABS1LYD0_9NOCA</name>
<keyword evidence="9" id="KW-0812">Transmembrane</keyword>
<sequence>MNILRWVWSRMRQLPAAIAYLVVGGLTGALALSATVVLFLVGTLSLGIVGIPAIPEAIRLTRFVPALERRRASARLGEPIRVVYQPITGGLRQRLTTALGDSANLRDMGWTIVHGFLGPVLALWAVALPLSTFMQLFGSLFWQHLPPGAVSNYGFTVDSWTMARLSALIAIPLAMLTLQLPVIARWQALTAKSLLGPTEGALAVRVAELTATRAAALDAHGAELRRIERDLHDGAQARIAAVIMQLGLADQLRERDPDAAANLVRKAQDTAESALAELRDVVRSVYPPILADRGLTSAISALAARCPIPCVLHIDGIEHSRHPGALLDRDPQLEEVDSGQKHAGMAGTGHAGMTGGLTRRPAAVEAAAYFVIAEAITNATKHAGAGHLSISVGGPPELLIIEVRDDGRGAAREVEGGGLAGIRRRAEALDGSMVLTSPAGGPTVVRVELPCGL</sequence>
<evidence type="ECO:0000256" key="8">
    <source>
        <dbReference type="ARBA" id="ARBA00023012"/>
    </source>
</evidence>
<keyword evidence="3" id="KW-0597">Phosphoprotein</keyword>
<evidence type="ECO:0000313" key="11">
    <source>
        <dbReference type="EMBL" id="MBL1073407.1"/>
    </source>
</evidence>
<dbReference type="Gene3D" id="3.30.565.10">
    <property type="entry name" value="Histidine kinase-like ATPase, C-terminal domain"/>
    <property type="match status" value="1"/>
</dbReference>
<evidence type="ECO:0000256" key="7">
    <source>
        <dbReference type="ARBA" id="ARBA00022840"/>
    </source>
</evidence>
<dbReference type="Proteomes" id="UP000602198">
    <property type="component" value="Unassembled WGS sequence"/>
</dbReference>
<dbReference type="CDD" id="cd16917">
    <property type="entry name" value="HATPase_UhpB-NarQ-NarX-like"/>
    <property type="match status" value="1"/>
</dbReference>
<evidence type="ECO:0000256" key="9">
    <source>
        <dbReference type="SAM" id="Phobius"/>
    </source>
</evidence>
<dbReference type="InterPro" id="IPR003594">
    <property type="entry name" value="HATPase_dom"/>
</dbReference>
<dbReference type="SMART" id="SM00387">
    <property type="entry name" value="HATPase_c"/>
    <property type="match status" value="1"/>
</dbReference>
<keyword evidence="7" id="KW-0067">ATP-binding</keyword>
<accession>A0ABS1LYD0</accession>
<gene>
    <name evidence="11" type="ORF">JK358_03250</name>
</gene>
<keyword evidence="12" id="KW-1185">Reference proteome</keyword>
<protein>
    <recommendedName>
        <fullName evidence="2">histidine kinase</fullName>
        <ecNumber evidence="2">2.7.13.3</ecNumber>
    </recommendedName>
</protein>
<evidence type="ECO:0000256" key="6">
    <source>
        <dbReference type="ARBA" id="ARBA00022777"/>
    </source>
</evidence>
<keyword evidence="8" id="KW-0902">Two-component regulatory system</keyword>
<feature type="transmembrane region" description="Helical" evidence="9">
    <location>
        <begin position="162"/>
        <end position="184"/>
    </location>
</feature>
<dbReference type="Pfam" id="PF07730">
    <property type="entry name" value="HisKA_3"/>
    <property type="match status" value="1"/>
</dbReference>
<reference evidence="11 12" key="1">
    <citation type="submission" date="2021-01" db="EMBL/GenBank/DDBJ databases">
        <title>WGS of actinomycetes isolated from Thailand.</title>
        <authorList>
            <person name="Thawai C."/>
        </authorList>
    </citation>
    <scope>NUCLEOTIDE SEQUENCE [LARGE SCALE GENOMIC DNA]</scope>
    <source>
        <strain evidence="11 12">LPG 2</strain>
    </source>
</reference>
<keyword evidence="5" id="KW-0547">Nucleotide-binding</keyword>
<dbReference type="InterPro" id="IPR050482">
    <property type="entry name" value="Sensor_HK_TwoCompSys"/>
</dbReference>
<dbReference type="SUPFAM" id="SSF55874">
    <property type="entry name" value="ATPase domain of HSP90 chaperone/DNA topoisomerase II/histidine kinase"/>
    <property type="match status" value="1"/>
</dbReference>